<evidence type="ECO:0000313" key="3">
    <source>
        <dbReference type="Proteomes" id="UP001158576"/>
    </source>
</evidence>
<protein>
    <submittedName>
        <fullName evidence="2">Oidioi.mRNA.OKI2018_I69.XSR.g16002.t1.cds</fullName>
    </submittedName>
</protein>
<keyword evidence="1" id="KW-0732">Signal</keyword>
<keyword evidence="3" id="KW-1185">Reference proteome</keyword>
<organism evidence="2 3">
    <name type="scientific">Oikopleura dioica</name>
    <name type="common">Tunicate</name>
    <dbReference type="NCBI Taxonomy" id="34765"/>
    <lineage>
        <taxon>Eukaryota</taxon>
        <taxon>Metazoa</taxon>
        <taxon>Chordata</taxon>
        <taxon>Tunicata</taxon>
        <taxon>Appendicularia</taxon>
        <taxon>Copelata</taxon>
        <taxon>Oikopleuridae</taxon>
        <taxon>Oikopleura</taxon>
    </lineage>
</organism>
<gene>
    <name evidence="2" type="ORF">OKIOD_LOCUS7560</name>
</gene>
<accession>A0ABN7SEN6</accession>
<proteinExistence type="predicted"/>
<name>A0ABN7SEN6_OIKDI</name>
<sequence length="186" mass="20449">MKRFLSFLLVLSVRGQEESEEEGPQVDPNVLFMTQYGSMQGSLAIPFLMAGGGNGQSADYLQYLLLKNSDTCDDATKALTYMMMFTSDDVIPLLPMMMTRLSSNYKTLSMFYLMNKLNRRVLDPYGRVTRAGLDMQSLMIYQDLRKSCGTSSTTTTDATTTTVTTTTTSITTTSVANGAFPLAPIG</sequence>
<evidence type="ECO:0000313" key="2">
    <source>
        <dbReference type="EMBL" id="CAG5098817.1"/>
    </source>
</evidence>
<feature type="signal peptide" evidence="1">
    <location>
        <begin position="1"/>
        <end position="15"/>
    </location>
</feature>
<reference evidence="2 3" key="1">
    <citation type="submission" date="2021-04" db="EMBL/GenBank/DDBJ databases">
        <authorList>
            <person name="Bliznina A."/>
        </authorList>
    </citation>
    <scope>NUCLEOTIDE SEQUENCE [LARGE SCALE GENOMIC DNA]</scope>
</reference>
<feature type="chain" id="PRO_5045038025" evidence="1">
    <location>
        <begin position="16"/>
        <end position="186"/>
    </location>
</feature>
<evidence type="ECO:0000256" key="1">
    <source>
        <dbReference type="SAM" id="SignalP"/>
    </source>
</evidence>
<dbReference type="EMBL" id="OU015569">
    <property type="protein sequence ID" value="CAG5098817.1"/>
    <property type="molecule type" value="Genomic_DNA"/>
</dbReference>
<dbReference type="Proteomes" id="UP001158576">
    <property type="component" value="Chromosome XSR"/>
</dbReference>